<proteinExistence type="predicted"/>
<comment type="caution">
    <text evidence="4">The sequence shown here is derived from an EMBL/GenBank/DDBJ whole genome shotgun (WGS) entry which is preliminary data.</text>
</comment>
<dbReference type="RefSeq" id="WP_160171086.1">
    <property type="nucleotide sequence ID" value="NZ_BAABKI010000013.1"/>
</dbReference>
<evidence type="ECO:0000313" key="5">
    <source>
        <dbReference type="Proteomes" id="UP001500074"/>
    </source>
</evidence>
<dbReference type="Pfam" id="PF13768">
    <property type="entry name" value="VWA_3"/>
    <property type="match status" value="1"/>
</dbReference>
<accession>A0ABP9RAG9</accession>
<evidence type="ECO:0000259" key="3">
    <source>
        <dbReference type="SMART" id="SM00327"/>
    </source>
</evidence>
<dbReference type="InterPro" id="IPR036465">
    <property type="entry name" value="vWFA_dom_sf"/>
</dbReference>
<dbReference type="SMART" id="SM00327">
    <property type="entry name" value="VWA"/>
    <property type="match status" value="1"/>
</dbReference>
<gene>
    <name evidence="4" type="ORF">GCM10023342_12240</name>
</gene>
<feature type="domain" description="VWFA" evidence="3">
    <location>
        <begin position="24"/>
        <end position="212"/>
    </location>
</feature>
<dbReference type="InterPro" id="IPR002035">
    <property type="entry name" value="VWF_A"/>
</dbReference>
<sequence length="607" mass="66602">MRGLIAAALTLLLCGTLEAAESAPPDVRMLFDVSGSMKRNDPNRLSDSALELMVTLLPEGARGGLWTFGSRVANPLPSATIDADWRQRALALKPALSDYQQYTDIEQAVRETASAAPADGKRHLILLTDGMIDIPGGGDERGRNEASRQRLMKQLAPTLADESVVVHTIAFSSGVDSSLLAGVSRETGGLYAVAEDPAALLRAFLDVFDRIFPRDQVPLDAQSFPIDERVDAFSALLFHDPDSPEPALIGPDGTRHTLEEHSPAIRWQHQPRFDIIRVPQPQAGKWRIEGDVGPDSRISIESDLALRVAQLPTTLYQGFETPIEASLNQPDAATDAPPGLEMRAELRDIDGRVRQSVVLERDGDSYRGVLAPPRKVGNARLAVVAKGDRFIRERRQAVNVLAPISAKLDEAAGSVALRAEHPLLNSDNTRIAATLQGESLTVRTQGDKRWRVVLPAIDESLSLALTLTANVTLDGDTRTIELPPVMLNPEADTGLRGVSLDRPEAEALEEAKPDQQPAASGSSLDALGDELGQWLAALPARLESLWEKAPTSLQQAARETRRNPLWWLLAALIVLLLLWRRRRNARRRRHRRRGARRHHAEREEPHV</sequence>
<keyword evidence="1" id="KW-0472">Membrane</keyword>
<keyword evidence="1" id="KW-1133">Transmembrane helix</keyword>
<dbReference type="EMBL" id="BAABKI010000013">
    <property type="protein sequence ID" value="GAA5173501.1"/>
    <property type="molecule type" value="Genomic_DNA"/>
</dbReference>
<feature type="signal peptide" evidence="2">
    <location>
        <begin position="1"/>
        <end position="19"/>
    </location>
</feature>
<dbReference type="CDD" id="cd00198">
    <property type="entry name" value="vWFA"/>
    <property type="match status" value="1"/>
</dbReference>
<evidence type="ECO:0000256" key="1">
    <source>
        <dbReference type="SAM" id="Phobius"/>
    </source>
</evidence>
<name>A0ABP9RAG9_9GAMM</name>
<dbReference type="SUPFAM" id="SSF53300">
    <property type="entry name" value="vWA-like"/>
    <property type="match status" value="1"/>
</dbReference>
<protein>
    <recommendedName>
        <fullName evidence="3">VWFA domain-containing protein</fullName>
    </recommendedName>
</protein>
<dbReference type="Gene3D" id="3.40.50.410">
    <property type="entry name" value="von Willebrand factor, type A domain"/>
    <property type="match status" value="1"/>
</dbReference>
<keyword evidence="5" id="KW-1185">Reference proteome</keyword>
<dbReference type="Proteomes" id="UP001500074">
    <property type="component" value="Unassembled WGS sequence"/>
</dbReference>
<evidence type="ECO:0000256" key="2">
    <source>
        <dbReference type="SAM" id="SignalP"/>
    </source>
</evidence>
<evidence type="ECO:0000313" key="4">
    <source>
        <dbReference type="EMBL" id="GAA5173501.1"/>
    </source>
</evidence>
<keyword evidence="2" id="KW-0732">Signal</keyword>
<organism evidence="4 5">
    <name type="scientific">Modicisalibacter zincidurans</name>
    <dbReference type="NCBI Taxonomy" id="1178777"/>
    <lineage>
        <taxon>Bacteria</taxon>
        <taxon>Pseudomonadati</taxon>
        <taxon>Pseudomonadota</taxon>
        <taxon>Gammaproteobacteria</taxon>
        <taxon>Oceanospirillales</taxon>
        <taxon>Halomonadaceae</taxon>
        <taxon>Modicisalibacter</taxon>
    </lineage>
</organism>
<keyword evidence="1" id="KW-0812">Transmembrane</keyword>
<feature type="chain" id="PRO_5047009109" description="VWFA domain-containing protein" evidence="2">
    <location>
        <begin position="20"/>
        <end position="607"/>
    </location>
</feature>
<feature type="transmembrane region" description="Helical" evidence="1">
    <location>
        <begin position="564"/>
        <end position="581"/>
    </location>
</feature>
<reference evidence="5" key="1">
    <citation type="journal article" date="2019" name="Int. J. Syst. Evol. Microbiol.">
        <title>The Global Catalogue of Microorganisms (GCM) 10K type strain sequencing project: providing services to taxonomists for standard genome sequencing and annotation.</title>
        <authorList>
            <consortium name="The Broad Institute Genomics Platform"/>
            <consortium name="The Broad Institute Genome Sequencing Center for Infectious Disease"/>
            <person name="Wu L."/>
            <person name="Ma J."/>
        </authorList>
    </citation>
    <scope>NUCLEOTIDE SEQUENCE [LARGE SCALE GENOMIC DNA]</scope>
    <source>
        <strain evidence="5">JCM 18472</strain>
    </source>
</reference>